<dbReference type="Proteomes" id="UP000000212">
    <property type="component" value="Chromosome"/>
</dbReference>
<sequence>MNLELGNTYGAVMAIRRGMPENNIVFKEVKNSSIPYGFKYKIEK</sequence>
<evidence type="ECO:0000313" key="1">
    <source>
        <dbReference type="EMBL" id="CCO10734.1"/>
    </source>
</evidence>
<name>K8E3G7_CARML</name>
<dbReference type="HOGENOM" id="CLU_3213982_0_0_9"/>
<accession>K8E3G7</accession>
<dbReference type="STRING" id="1234679.BN424_1237"/>
<proteinExistence type="predicted"/>
<gene>
    <name evidence="1" type="ORF">BN424_1237</name>
</gene>
<dbReference type="AlphaFoldDB" id="K8E3G7"/>
<keyword evidence="2" id="KW-1185">Reference proteome</keyword>
<organism evidence="1 2">
    <name type="scientific">Carnobacterium maltaromaticum LMA28</name>
    <dbReference type="NCBI Taxonomy" id="1234679"/>
    <lineage>
        <taxon>Bacteria</taxon>
        <taxon>Bacillati</taxon>
        <taxon>Bacillota</taxon>
        <taxon>Bacilli</taxon>
        <taxon>Lactobacillales</taxon>
        <taxon>Carnobacteriaceae</taxon>
        <taxon>Carnobacterium</taxon>
    </lineage>
</organism>
<protein>
    <submittedName>
        <fullName evidence="1">Uncharacterized protein</fullName>
    </submittedName>
</protein>
<reference evidence="2" key="1">
    <citation type="journal article" date="2013" name="Genome Announc.">
        <title>Complete Chromosome Sequence of Carnobacterium maltaromaticum LMA 28.</title>
        <authorList>
            <person name="Cailliez-Grimal C."/>
            <person name="Chaillou S."/>
            <person name="Anba-Mondoloni J."/>
            <person name="Loux V."/>
            <person name="Afzal M.I."/>
            <person name="Rahman A."/>
            <person name="Kergourlay G."/>
            <person name="Champomier-Verges M.C."/>
            <person name="Zagorec M."/>
            <person name="Dalgaard P."/>
            <person name="Leisner J.J."/>
            <person name="Prevost H."/>
            <person name="Revol-Junelles A.M."/>
            <person name="Borges F."/>
        </authorList>
    </citation>
    <scope>NUCLEOTIDE SEQUENCE</scope>
    <source>
        <strain evidence="2">LMA28</strain>
    </source>
</reference>
<evidence type="ECO:0000313" key="2">
    <source>
        <dbReference type="Proteomes" id="UP000000212"/>
    </source>
</evidence>
<dbReference type="EMBL" id="HE999757">
    <property type="protein sequence ID" value="CCO10734.1"/>
    <property type="molecule type" value="Genomic_DNA"/>
</dbReference>
<dbReference type="KEGG" id="cml:BN424_1237"/>